<evidence type="ECO:0000313" key="1">
    <source>
        <dbReference type="EMBL" id="OAO94000.1"/>
    </source>
</evidence>
<reference evidence="2" key="1">
    <citation type="journal article" date="2016" name="Proc. Natl. Acad. Sci. U.S.A.">
        <title>Chromosome-level assembly of Arabidopsis thaliana Ler reveals the extent of translocation and inversion polymorphisms.</title>
        <authorList>
            <person name="Zapata L."/>
            <person name="Ding J."/>
            <person name="Willing E.M."/>
            <person name="Hartwig B."/>
            <person name="Bezdan D."/>
            <person name="Jiao W.B."/>
            <person name="Patel V."/>
            <person name="Velikkakam James G."/>
            <person name="Koornneef M."/>
            <person name="Ossowski S."/>
            <person name="Schneeberger K."/>
        </authorList>
    </citation>
    <scope>NUCLEOTIDE SEQUENCE [LARGE SCALE GENOMIC DNA]</scope>
    <source>
        <strain evidence="2">cv. Landsberg erecta</strain>
    </source>
</reference>
<protein>
    <submittedName>
        <fullName evidence="1">Uncharacterized protein</fullName>
    </submittedName>
</protein>
<name>A0A178UKE0_ARATH</name>
<sequence length="52" mass="6121">MEKKDDNSMVDELVLGVLLHCRPFTHHRQHWLNLAYQELRLIPVKVQDPLGS</sequence>
<dbReference type="AlphaFoldDB" id="A0A178UKE0"/>
<evidence type="ECO:0000313" key="2">
    <source>
        <dbReference type="Proteomes" id="UP000078284"/>
    </source>
</evidence>
<organism evidence="1 2">
    <name type="scientific">Arabidopsis thaliana</name>
    <name type="common">Mouse-ear cress</name>
    <dbReference type="NCBI Taxonomy" id="3702"/>
    <lineage>
        <taxon>Eukaryota</taxon>
        <taxon>Viridiplantae</taxon>
        <taxon>Streptophyta</taxon>
        <taxon>Embryophyta</taxon>
        <taxon>Tracheophyta</taxon>
        <taxon>Spermatophyta</taxon>
        <taxon>Magnoliopsida</taxon>
        <taxon>eudicotyledons</taxon>
        <taxon>Gunneridae</taxon>
        <taxon>Pentapetalae</taxon>
        <taxon>rosids</taxon>
        <taxon>malvids</taxon>
        <taxon>Brassicales</taxon>
        <taxon>Brassicaceae</taxon>
        <taxon>Camelineae</taxon>
        <taxon>Arabidopsis</taxon>
    </lineage>
</organism>
<dbReference type="EMBL" id="LUHQ01000005">
    <property type="protein sequence ID" value="OAO94000.1"/>
    <property type="molecule type" value="Genomic_DNA"/>
</dbReference>
<proteinExistence type="predicted"/>
<dbReference type="Proteomes" id="UP000078284">
    <property type="component" value="Chromosome 5"/>
</dbReference>
<accession>A0A178UKE0</accession>
<comment type="caution">
    <text evidence="1">The sequence shown here is derived from an EMBL/GenBank/DDBJ whole genome shotgun (WGS) entry which is preliminary data.</text>
</comment>
<gene>
    <name evidence="1" type="ordered locus">AXX17_At5g42750</name>
</gene>